<dbReference type="InterPro" id="IPR026590">
    <property type="entry name" value="Ssirtuin_cat_dom"/>
</dbReference>
<keyword evidence="1" id="KW-0520">NAD</keyword>
<keyword evidence="5" id="KW-1185">Reference proteome</keyword>
<feature type="domain" description="Deacetylase sirtuin-type" evidence="3">
    <location>
        <begin position="1"/>
        <end position="300"/>
    </location>
</feature>
<accession>G0VMK3</accession>
<name>G0VMK3_MEGEL</name>
<evidence type="ECO:0000256" key="2">
    <source>
        <dbReference type="PROSITE-ProRule" id="PRU00236"/>
    </source>
</evidence>
<dbReference type="eggNOG" id="COG0846">
    <property type="taxonomic scope" value="Bacteria"/>
</dbReference>
<dbReference type="PROSITE" id="PS50305">
    <property type="entry name" value="SIRTUIN"/>
    <property type="match status" value="1"/>
</dbReference>
<dbReference type="KEGG" id="med:MELS_2178"/>
<proteinExistence type="predicted"/>
<evidence type="ECO:0000313" key="5">
    <source>
        <dbReference type="Proteomes" id="UP000010111"/>
    </source>
</evidence>
<reference evidence="4 5" key="1">
    <citation type="journal article" date="2011" name="J. Bacteriol.">
        <title>Genome Sequence of the Ruminal Bacterium Megasphaera elsdenii.</title>
        <authorList>
            <person name="Marx H."/>
            <person name="Graf A.B."/>
            <person name="Tatto N."/>
            <person name="Thallinger G.G."/>
            <person name="Mattanovich D."/>
            <person name="Sauer M."/>
        </authorList>
    </citation>
    <scope>NUCLEOTIDE SEQUENCE [LARGE SCALE GENOMIC DNA]</scope>
    <source>
        <strain evidence="4 5">DSM 20460</strain>
    </source>
</reference>
<dbReference type="STRING" id="1064535.MELS_2178"/>
<dbReference type="SUPFAM" id="SSF52467">
    <property type="entry name" value="DHS-like NAD/FAD-binding domain"/>
    <property type="match status" value="1"/>
</dbReference>
<gene>
    <name evidence="4" type="ORF">MELS_2178</name>
</gene>
<evidence type="ECO:0000313" key="4">
    <source>
        <dbReference type="EMBL" id="CCC74395.1"/>
    </source>
</evidence>
<dbReference type="Proteomes" id="UP000010111">
    <property type="component" value="Chromosome"/>
</dbReference>
<organism evidence="4 5">
    <name type="scientific">Megasphaera elsdenii DSM 20460</name>
    <dbReference type="NCBI Taxonomy" id="1064535"/>
    <lineage>
        <taxon>Bacteria</taxon>
        <taxon>Bacillati</taxon>
        <taxon>Bacillota</taxon>
        <taxon>Negativicutes</taxon>
        <taxon>Veillonellales</taxon>
        <taxon>Veillonellaceae</taxon>
        <taxon>Megasphaera</taxon>
    </lineage>
</organism>
<evidence type="ECO:0000256" key="1">
    <source>
        <dbReference type="ARBA" id="ARBA00023027"/>
    </source>
</evidence>
<protein>
    <recommendedName>
        <fullName evidence="3">Deacetylase sirtuin-type domain-containing protein</fullName>
    </recommendedName>
</protein>
<dbReference type="EMBL" id="HE576794">
    <property type="protein sequence ID" value="CCC74395.1"/>
    <property type="molecule type" value="Genomic_DNA"/>
</dbReference>
<comment type="caution">
    <text evidence="2">Lacks conserved residue(s) required for the propagation of feature annotation.</text>
</comment>
<dbReference type="InterPro" id="IPR029035">
    <property type="entry name" value="DHS-like_NAD/FAD-binding_dom"/>
</dbReference>
<dbReference type="GeneID" id="97492275"/>
<dbReference type="AlphaFoldDB" id="G0VMK3"/>
<dbReference type="RefSeq" id="WP_014017113.1">
    <property type="nucleotide sequence ID" value="NC_015873.1"/>
</dbReference>
<evidence type="ECO:0000259" key="3">
    <source>
        <dbReference type="PROSITE" id="PS50305"/>
    </source>
</evidence>
<dbReference type="HOGENOM" id="CLU_071599_0_0_9"/>
<dbReference type="Gene3D" id="3.40.50.1220">
    <property type="entry name" value="TPP-binding domain"/>
    <property type="match status" value="1"/>
</dbReference>
<sequence>MEKIQQLQRALHDSAAVVIGAGSGLSTAAGLTYSGERFRRYFSDFIRKYGIRDMYSGGFFHFSDVREYWAWWSRAIYINRYVPAPTDVYRRLYDLVRDKDYFVLTTNVDHQFQKARFDKKRLFYTQGDYGLFQEKYPVTARTYDNEAVIVAMMEAQGFVYDSHHCFVPPEKGTVSMQVPAALWPRSPEDGQDLVPNLRCDDTFVEDAGWKAAARRYQQFLQDHRQGRVLYLELGVGMNTPGIIKIPFWQYTQANPQAIYACVNASDARSPEWIRRQAIGIEGDIADVLTALERGESHEPS</sequence>